<protein>
    <recommendedName>
        <fullName evidence="10">Dicer</fullName>
    </recommendedName>
</protein>
<dbReference type="GO" id="GO:0003723">
    <property type="term" value="F:RNA binding"/>
    <property type="evidence" value="ECO:0007669"/>
    <property type="project" value="UniProtKB-UniRule"/>
</dbReference>
<dbReference type="PROSITE" id="PS50137">
    <property type="entry name" value="DS_RBD"/>
    <property type="match status" value="1"/>
</dbReference>
<dbReference type="Gene3D" id="1.10.1520.10">
    <property type="entry name" value="Ribonuclease III domain"/>
    <property type="match status" value="2"/>
</dbReference>
<dbReference type="FunFam" id="1.10.1520.10:FF:000005">
    <property type="entry name" value="Putative endoribonuclease dicer"/>
    <property type="match status" value="1"/>
</dbReference>
<name>A0ABD6EIG2_9BILA</name>
<dbReference type="CDD" id="cd10843">
    <property type="entry name" value="DSRM_DICER"/>
    <property type="match status" value="1"/>
</dbReference>
<dbReference type="Proteomes" id="UP001608902">
    <property type="component" value="Unassembled WGS sequence"/>
</dbReference>
<evidence type="ECO:0000256" key="5">
    <source>
        <dbReference type="PROSITE-ProRule" id="PRU00266"/>
    </source>
</evidence>
<dbReference type="InterPro" id="IPR014720">
    <property type="entry name" value="dsRBD_dom"/>
</dbReference>
<evidence type="ECO:0000256" key="3">
    <source>
        <dbReference type="ARBA" id="ARBA00022842"/>
    </source>
</evidence>
<feature type="domain" description="RNase III" evidence="7">
    <location>
        <begin position="382"/>
        <end position="545"/>
    </location>
</feature>
<dbReference type="InterPro" id="IPR044441">
    <property type="entry name" value="DICER_DSRM"/>
</dbReference>
<keyword evidence="9" id="KW-1185">Reference proteome</keyword>
<dbReference type="AlphaFoldDB" id="A0ABD6EIG2"/>
<dbReference type="GO" id="GO:0016787">
    <property type="term" value="F:hydrolase activity"/>
    <property type="evidence" value="ECO:0007669"/>
    <property type="project" value="UniProtKB-KW"/>
</dbReference>
<keyword evidence="3" id="KW-0460">Magnesium</keyword>
<dbReference type="Gene3D" id="3.30.160.20">
    <property type="match status" value="1"/>
</dbReference>
<reference evidence="8 9" key="1">
    <citation type="submission" date="2024-08" db="EMBL/GenBank/DDBJ databases">
        <title>Gnathostoma spinigerum genome.</title>
        <authorList>
            <person name="Gonzalez-Bertolin B."/>
            <person name="Monzon S."/>
            <person name="Zaballos A."/>
            <person name="Jimenez P."/>
            <person name="Dekumyoy P."/>
            <person name="Varona S."/>
            <person name="Cuesta I."/>
            <person name="Sumanam S."/>
            <person name="Adisakwattana P."/>
            <person name="Gasser R.B."/>
            <person name="Hernandez-Gonzalez A."/>
            <person name="Young N.D."/>
            <person name="Perteguer M.J."/>
        </authorList>
    </citation>
    <scope>NUCLEOTIDE SEQUENCE [LARGE SCALE GENOMIC DNA]</scope>
    <source>
        <strain evidence="8">AL3</strain>
        <tissue evidence="8">Liver</tissue>
    </source>
</reference>
<evidence type="ECO:0000256" key="1">
    <source>
        <dbReference type="ARBA" id="ARBA00022723"/>
    </source>
</evidence>
<dbReference type="InterPro" id="IPR036389">
    <property type="entry name" value="RNase_III_sf"/>
</dbReference>
<dbReference type="SMART" id="SM00535">
    <property type="entry name" value="RIBOc"/>
    <property type="match status" value="2"/>
</dbReference>
<keyword evidence="1" id="KW-0479">Metal-binding</keyword>
<sequence>MSTFDSVSFSEAVIPVTHQSAILDRDFGEHLHDAPILMPVRTQVPSAVDGGGSSVLEKEEPSAKISLSDLHLMVQAEQLSKGSQTESTFLERSFFGKVSAVTAPVFELMTFDFEKDTYIDHPYGVSPCTLLQALTMSNASDGINLERLETVGDSFLKYAVTDYLFLMNTDQHEGKLSFARSKEVSNCNLYRLGRRHNMPSLMVGSKFDPNDSWLPPCYAPTMDFKAPNSVDAEERDRMMESVLEGTAPAAFDHAVKVSTGWDEADSSHEVRKVTDGVETINIPRTVGTRFDVGDEISPLPYNMLTQQNLSDKSIADVVEALIGAHLLELGPSATLKFMEWLGLKVITEPVIPEDPLLRFCDTNEDSNKSSRQLSSFWVQFQFHKLENTIGYCFKNKAYLLQAFTHASYFLNRITGCYQRLEFLGDAVLDYIITRFLFEHPRKYSPGVLTDLRSALVNNTIFASLAVKYNFHKHFVAMCPRLYHMIEKFVHLCKEKDFSGANFNAEMYMVTTEEEIDEGEEEDIEVPKAMGDIFESVAGAIYLDSGRHLNVVWRVFYNLMRETIEECCSNPPRSPVRELLELEPERARFSKLERILETGKVRVTVDIQGKCRFTGMGRSYRIAKCTAAKRALRYLKSLKEEKEKNRK</sequence>
<dbReference type="InterPro" id="IPR000999">
    <property type="entry name" value="RNase_III_dom"/>
</dbReference>
<dbReference type="PROSITE" id="PS00517">
    <property type="entry name" value="RNASE_3_1"/>
    <property type="match status" value="1"/>
</dbReference>
<feature type="domain" description="DRBM" evidence="6">
    <location>
        <begin position="573"/>
        <end position="636"/>
    </location>
</feature>
<dbReference type="EMBL" id="JBGFUD010004515">
    <property type="protein sequence ID" value="MFH4979683.1"/>
    <property type="molecule type" value="Genomic_DNA"/>
</dbReference>
<comment type="caution">
    <text evidence="8">The sequence shown here is derived from an EMBL/GenBank/DDBJ whole genome shotgun (WGS) entry which is preliminary data.</text>
</comment>
<dbReference type="CDD" id="cd00593">
    <property type="entry name" value="RIBOc"/>
    <property type="match status" value="2"/>
</dbReference>
<gene>
    <name evidence="8" type="ORF">AB6A40_006392</name>
</gene>
<dbReference type="SUPFAM" id="SSF54768">
    <property type="entry name" value="dsRNA-binding domain-like"/>
    <property type="match status" value="1"/>
</dbReference>
<feature type="domain" description="RNase III" evidence="7">
    <location>
        <begin position="130"/>
        <end position="330"/>
    </location>
</feature>
<dbReference type="PANTHER" id="PTHR14950:SF37">
    <property type="entry name" value="ENDORIBONUCLEASE DICER"/>
    <property type="match status" value="1"/>
</dbReference>
<dbReference type="GO" id="GO:0046872">
    <property type="term" value="F:metal ion binding"/>
    <property type="evidence" value="ECO:0007669"/>
    <property type="project" value="UniProtKB-KW"/>
</dbReference>
<evidence type="ECO:0000313" key="9">
    <source>
        <dbReference type="Proteomes" id="UP001608902"/>
    </source>
</evidence>
<dbReference type="PANTHER" id="PTHR14950">
    <property type="entry name" value="DICER-RELATED"/>
    <property type="match status" value="1"/>
</dbReference>
<dbReference type="SUPFAM" id="SSF69065">
    <property type="entry name" value="RNase III domain-like"/>
    <property type="match status" value="2"/>
</dbReference>
<evidence type="ECO:0000259" key="6">
    <source>
        <dbReference type="PROSITE" id="PS50137"/>
    </source>
</evidence>
<evidence type="ECO:0000259" key="7">
    <source>
        <dbReference type="PROSITE" id="PS50142"/>
    </source>
</evidence>
<proteinExistence type="predicted"/>
<dbReference type="Pfam" id="PF20932">
    <property type="entry name" value="Dicer_dsRBD"/>
    <property type="match status" value="1"/>
</dbReference>
<dbReference type="PROSITE" id="PS50142">
    <property type="entry name" value="RNASE_3_2"/>
    <property type="match status" value="2"/>
</dbReference>
<evidence type="ECO:0008006" key="10">
    <source>
        <dbReference type="Google" id="ProtNLM"/>
    </source>
</evidence>
<dbReference type="FunFam" id="1.10.1520.10:FF:000023">
    <property type="entry name" value="Endoribonuclease dcr-1"/>
    <property type="match status" value="1"/>
</dbReference>
<dbReference type="Pfam" id="PF00636">
    <property type="entry name" value="Ribonuclease_3"/>
    <property type="match status" value="2"/>
</dbReference>
<evidence type="ECO:0000313" key="8">
    <source>
        <dbReference type="EMBL" id="MFH4979683.1"/>
    </source>
</evidence>
<evidence type="ECO:0000256" key="2">
    <source>
        <dbReference type="ARBA" id="ARBA00022801"/>
    </source>
</evidence>
<organism evidence="8 9">
    <name type="scientific">Gnathostoma spinigerum</name>
    <dbReference type="NCBI Taxonomy" id="75299"/>
    <lineage>
        <taxon>Eukaryota</taxon>
        <taxon>Metazoa</taxon>
        <taxon>Ecdysozoa</taxon>
        <taxon>Nematoda</taxon>
        <taxon>Chromadorea</taxon>
        <taxon>Rhabditida</taxon>
        <taxon>Spirurina</taxon>
        <taxon>Gnathostomatomorpha</taxon>
        <taxon>Gnathostomatoidea</taxon>
        <taxon>Gnathostomatidae</taxon>
        <taxon>Gnathostoma</taxon>
    </lineage>
</organism>
<keyword evidence="4 5" id="KW-0694">RNA-binding</keyword>
<keyword evidence="2" id="KW-0378">Hydrolase</keyword>
<evidence type="ECO:0000256" key="4">
    <source>
        <dbReference type="ARBA" id="ARBA00022884"/>
    </source>
</evidence>
<accession>A0ABD6EIG2</accession>